<dbReference type="EMBL" id="CACVAP010000011">
    <property type="protein sequence ID" value="CAA6798841.1"/>
    <property type="molecule type" value="Genomic_DNA"/>
</dbReference>
<evidence type="ECO:0000256" key="1">
    <source>
        <dbReference type="SAM" id="SignalP"/>
    </source>
</evidence>
<dbReference type="AlphaFoldDB" id="A0A6S6RYE5"/>
<organism evidence="2">
    <name type="scientific">uncultured Sulfurovum sp</name>
    <dbReference type="NCBI Taxonomy" id="269237"/>
    <lineage>
        <taxon>Bacteria</taxon>
        <taxon>Pseudomonadati</taxon>
        <taxon>Campylobacterota</taxon>
        <taxon>Epsilonproteobacteria</taxon>
        <taxon>Campylobacterales</taxon>
        <taxon>Sulfurovaceae</taxon>
        <taxon>Sulfurovum</taxon>
        <taxon>environmental samples</taxon>
    </lineage>
</organism>
<gene>
    <name evidence="2" type="ORF">HELGO_WM2325</name>
</gene>
<evidence type="ECO:0008006" key="3">
    <source>
        <dbReference type="Google" id="ProtNLM"/>
    </source>
</evidence>
<feature type="signal peptide" evidence="1">
    <location>
        <begin position="1"/>
        <end position="19"/>
    </location>
</feature>
<feature type="chain" id="PRO_5027837451" description="Lipoprotein" evidence="1">
    <location>
        <begin position="20"/>
        <end position="307"/>
    </location>
</feature>
<name>A0A6S6RYE5_9BACT</name>
<dbReference type="PROSITE" id="PS51257">
    <property type="entry name" value="PROKAR_LIPOPROTEIN"/>
    <property type="match status" value="1"/>
</dbReference>
<reference evidence="2" key="1">
    <citation type="submission" date="2020-01" db="EMBL/GenBank/DDBJ databases">
        <authorList>
            <person name="Meier V. D."/>
            <person name="Meier V D."/>
        </authorList>
    </citation>
    <scope>NUCLEOTIDE SEQUENCE</scope>
    <source>
        <strain evidence="2">HLG_WM_MAG_06</strain>
    </source>
</reference>
<accession>A0A6S6RYE5</accession>
<keyword evidence="1" id="KW-0732">Signal</keyword>
<evidence type="ECO:0000313" key="2">
    <source>
        <dbReference type="EMBL" id="CAA6798841.1"/>
    </source>
</evidence>
<sequence>MKKLLLLTLLSLNLFGACLEVGTTAQSACSGDTLRVDAMNVNFSTSMKVADTNLKVVDIPIYVFSDSMDEVKMTMANISTLRNSVNEVISTAFYYVVNDVESAITENQSFTLLSAAAGGRDGTSIVGYVRIKVNSLADTQTAGSYALSKNISVNLGNASDSPTATLSASGNVEQVSMVGFENLATYKTGKVFKDGLVDYGNFTLNTSNEQVKDVFVKNNTNGNFQIKFETSDLISQVDNNYKIDMSYYYTKIGATEQSINNNEYFTIMTGKKNGTKVGVFRFITESLTGSLIAGEYKAVINVTVSAN</sequence>
<protein>
    <recommendedName>
        <fullName evidence="3">Lipoprotein</fullName>
    </recommendedName>
</protein>
<proteinExistence type="predicted"/>